<evidence type="ECO:0000313" key="1">
    <source>
        <dbReference type="EMBL" id="KHQ54248.1"/>
    </source>
</evidence>
<comment type="caution">
    <text evidence="1">The sequence shown here is derived from an EMBL/GenBank/DDBJ whole genome shotgun (WGS) entry which is preliminary data.</text>
</comment>
<dbReference type="STRING" id="561184.SAMN05216376_11755"/>
<gene>
    <name evidence="1" type="ORF">OA50_00839</name>
</gene>
<reference evidence="1 2" key="1">
    <citation type="submission" date="2014-10" db="EMBL/GenBank/DDBJ databases">
        <title>Genome sequence of Ponticoccus sp. strain UMTAT08 isolated from clonal culture of toxic dinoflagellate Alexandrium tamiyavanichii.</title>
        <authorList>
            <person name="Gan H.Y."/>
            <person name="Muhd D.-D."/>
            <person name="Mohd Noor M.E."/>
            <person name="Yeong Y.S."/>
            <person name="Usup G."/>
        </authorList>
    </citation>
    <scope>NUCLEOTIDE SEQUENCE [LARGE SCALE GENOMIC DNA]</scope>
    <source>
        <strain evidence="1 2">UMTAT08</strain>
    </source>
</reference>
<evidence type="ECO:0000313" key="2">
    <source>
        <dbReference type="Proteomes" id="UP000030960"/>
    </source>
</evidence>
<dbReference type="EMBL" id="JSUQ01000003">
    <property type="protein sequence ID" value="KHQ54248.1"/>
    <property type="molecule type" value="Genomic_DNA"/>
</dbReference>
<organism evidence="1 2">
    <name type="scientific">Mameliella alba</name>
    <dbReference type="NCBI Taxonomy" id="561184"/>
    <lineage>
        <taxon>Bacteria</taxon>
        <taxon>Pseudomonadati</taxon>
        <taxon>Pseudomonadota</taxon>
        <taxon>Alphaproteobacteria</taxon>
        <taxon>Rhodobacterales</taxon>
        <taxon>Roseobacteraceae</taxon>
        <taxon>Mameliella</taxon>
    </lineage>
</organism>
<dbReference type="Gene3D" id="2.40.160.10">
    <property type="entry name" value="Porin"/>
    <property type="match status" value="1"/>
</dbReference>
<keyword evidence="2" id="KW-1185">Reference proteome</keyword>
<dbReference type="SUPFAM" id="SSF56935">
    <property type="entry name" value="Porins"/>
    <property type="match status" value="1"/>
</dbReference>
<dbReference type="AlphaFoldDB" id="A0A0B3S5G5"/>
<name>A0A0B3S5G5_9RHOB</name>
<dbReference type="Proteomes" id="UP000030960">
    <property type="component" value="Unassembled WGS sequence"/>
</dbReference>
<accession>A0A0B3S5G5</accession>
<proteinExistence type="predicted"/>
<protein>
    <submittedName>
        <fullName evidence="1">Uncharacterized protein</fullName>
    </submittedName>
</protein>
<sequence>MSGFPDWQQKGHCGYMARHSELDLADMLRPLLLCLGLFAPAAAHAQSFNIEGTVAISAHDYRNLSGIGVIDATASIPLSRDYPLTLEFGTYLFGLDGKRPHETYAAFAWNDTWRAGVVRPAYDQVLPSVFARAAPYLAYERAEYTRAHATVEAMRRTAVPWGLSWQQSYGRTDVAVSLHDAVKGSFRAASVAVTYNGDGWQLAGAVETVTSRTMDHHGINAKLGARFDIGRADFGVTWLHPEVNDKPDAIALDLVFPVTTKLDMMAFGEFTDGGKDDAYGIALDYKLRPDTSVLFAATDGRGGSGIHLTLERRF</sequence>
<dbReference type="InterPro" id="IPR023614">
    <property type="entry name" value="Porin_dom_sf"/>
</dbReference>